<dbReference type="InterPro" id="IPR014718">
    <property type="entry name" value="GH-type_carb-bd"/>
</dbReference>
<comment type="cofactor">
    <cofactor evidence="1">
        <name>Ca(2+)</name>
        <dbReference type="ChEBI" id="CHEBI:29108"/>
    </cofactor>
</comment>
<dbReference type="InterPro" id="IPR011013">
    <property type="entry name" value="Gal_mutarotase_sf_dom"/>
</dbReference>
<dbReference type="Pfam" id="PF17128">
    <property type="entry name" value="DUF5107"/>
    <property type="match status" value="1"/>
</dbReference>
<reference evidence="5 6" key="1">
    <citation type="submission" date="2024-02" db="EMBL/GenBank/DDBJ databases">
        <title>A Gaetbulibacter species isolated from tidal flats and genomic insights of their niches.</title>
        <authorList>
            <person name="Ye Y."/>
        </authorList>
    </citation>
    <scope>NUCLEOTIDE SEQUENCE [LARGE SCALE GENOMIC DNA]</scope>
    <source>
        <strain evidence="5 6">KYW382</strain>
    </source>
</reference>
<evidence type="ECO:0000313" key="6">
    <source>
        <dbReference type="Proteomes" id="UP001610100"/>
    </source>
</evidence>
<gene>
    <name evidence="5" type="ORF">V8G58_14585</name>
</gene>
<dbReference type="RefSeq" id="WP_344741643.1">
    <property type="nucleotide sequence ID" value="NZ_BAABAY010000006.1"/>
</dbReference>
<proteinExistence type="predicted"/>
<evidence type="ECO:0000313" key="5">
    <source>
        <dbReference type="EMBL" id="MFH6773162.1"/>
    </source>
</evidence>
<accession>A0ABW7N4D5</accession>
<evidence type="ECO:0000256" key="2">
    <source>
        <dbReference type="ARBA" id="ARBA00011245"/>
    </source>
</evidence>
<dbReference type="EMBL" id="JBAWKB010000011">
    <property type="protein sequence ID" value="MFH6773162.1"/>
    <property type="molecule type" value="Genomic_DNA"/>
</dbReference>
<sequence length="488" mass="55237">MKTTFSIIFFLLIFFLIQAQDEKVRTDISQYPSGPVTYSQDTIMFRHIAYTLNNNGSINNIGKDIVLTPYKATIVENDLLKVTVVPGFGGRILSIIYKPTNHELLYQNSLATPFAGGDIFYYDWLMIWGGIFPTFPESEHGKMWYLPWKSEIITATEDEFTLRMTRNDSIKPIDGIPPKQFKYGRTDITVSATVRLKRGSAALHIDLEVENTLNIPVDYEYWTCTTLAPGSKVGDTKSPANTEIIAPIDEVHIPKRWEWMTKLELPTGKEGIYQYEKLAEFRNWSEMGIAYAAPQVMAGYWGVVNHENEVGVFRVADNKNSTPGLKFWTWGVQSTASDLQSPDIYRPYIELWAGNSTEFFKPARLKGGEKKSWTETYLPTIGLAKFTKVNEYAAAFLKTTESNGQQTLHARVFSVEPSNNYDIILSVSGNEGVSKELLRKQWKPKLNAPSVFEVTKAITDLPPGKGEWKLTLLDTTNGKLLFEATILR</sequence>
<dbReference type="SUPFAM" id="SSF74650">
    <property type="entry name" value="Galactose mutarotase-like"/>
    <property type="match status" value="1"/>
</dbReference>
<evidence type="ECO:0000259" key="4">
    <source>
        <dbReference type="Pfam" id="PF17128"/>
    </source>
</evidence>
<protein>
    <submittedName>
        <fullName evidence="5">DUF5107 domain-containing protein</fullName>
    </submittedName>
</protein>
<evidence type="ECO:0000256" key="3">
    <source>
        <dbReference type="ARBA" id="ARBA00022837"/>
    </source>
</evidence>
<keyword evidence="3" id="KW-0106">Calcium</keyword>
<keyword evidence="6" id="KW-1185">Reference proteome</keyword>
<dbReference type="InterPro" id="IPR033396">
    <property type="entry name" value="DUF5107"/>
</dbReference>
<dbReference type="Proteomes" id="UP001610100">
    <property type="component" value="Unassembled WGS sequence"/>
</dbReference>
<comment type="subunit">
    <text evidence="2">Monomer.</text>
</comment>
<name>A0ABW7N4D5_9FLAO</name>
<feature type="domain" description="DUF5107" evidence="4">
    <location>
        <begin position="69"/>
        <end position="110"/>
    </location>
</feature>
<comment type="caution">
    <text evidence="5">The sequence shown here is derived from an EMBL/GenBank/DDBJ whole genome shotgun (WGS) entry which is preliminary data.</text>
</comment>
<dbReference type="Gene3D" id="2.70.98.10">
    <property type="match status" value="1"/>
</dbReference>
<organism evidence="5 6">
    <name type="scientific">Gaetbulibacter aestuarii</name>
    <dbReference type="NCBI Taxonomy" id="1502358"/>
    <lineage>
        <taxon>Bacteria</taxon>
        <taxon>Pseudomonadati</taxon>
        <taxon>Bacteroidota</taxon>
        <taxon>Flavobacteriia</taxon>
        <taxon>Flavobacteriales</taxon>
        <taxon>Flavobacteriaceae</taxon>
        <taxon>Gaetbulibacter</taxon>
    </lineage>
</organism>
<evidence type="ECO:0000256" key="1">
    <source>
        <dbReference type="ARBA" id="ARBA00001913"/>
    </source>
</evidence>